<dbReference type="Pfam" id="PF03781">
    <property type="entry name" value="FGE-sulfatase"/>
    <property type="match status" value="1"/>
</dbReference>
<dbReference type="PANTHER" id="PTHR23150:SF19">
    <property type="entry name" value="FORMYLGLYCINE-GENERATING ENZYME"/>
    <property type="match status" value="1"/>
</dbReference>
<dbReference type="InterPro" id="IPR042095">
    <property type="entry name" value="SUMF_sf"/>
</dbReference>
<dbReference type="PANTHER" id="PTHR23150">
    <property type="entry name" value="SULFATASE MODIFYING FACTOR 1, 2"/>
    <property type="match status" value="1"/>
</dbReference>
<dbReference type="SUPFAM" id="SSF56436">
    <property type="entry name" value="C-type lectin-like"/>
    <property type="match status" value="1"/>
</dbReference>
<sequence>MKTRKLLVRALYSAAFSLFATAMQANNLQISGTSVDTTTGEVTFNIKWDNSWRTNIAPANHDAVWVFIKYQDCTDKLWKHANLSVTSADHSAASPLKVDAVTDGKGAFVYRSANGGGNIGNTSVTLKLNIAGANYANLNFKVFGVEMVNIPQGSFTVGDGASTSAFTQYTVLNENALTSSTIGTGNAAPAAFPKGYKAFYSMKYEITQEQYVDFLNTLTYGQQARRSVASPDGAVGTFAFANTYRNGIKIKVPGNNAAVPAVYGCDLTANDFDDLNDGQNIAMNHLSWGDLTAYLDWAALRPMTEMEFEKITRGPLAPVANEYAWGTTTLNGFTAAMLQNANSPNEGLSVVASGRANYGLCSGWGAGGTYSNPVKVGFTATASSGRESAAAAYYGVMEMSGNAVELAISAKTAGGSTFTGVLGDGQLSTTTATDGDSDQANWPDNTGAIERGGGFFVACGTVFNNTNSSTLRISDRSSGALGAARSLNYGGRGVR</sequence>
<proteinExistence type="predicted"/>
<keyword evidence="4" id="KW-1185">Reference proteome</keyword>
<gene>
    <name evidence="3" type="ORF">MTP09_07460</name>
</gene>
<organism evidence="3 4">
    <name type="scientific">Chryseobacterium suipulveris</name>
    <dbReference type="NCBI Taxonomy" id="2929800"/>
    <lineage>
        <taxon>Bacteria</taxon>
        <taxon>Pseudomonadati</taxon>
        <taxon>Bacteroidota</taxon>
        <taxon>Flavobacteriia</taxon>
        <taxon>Flavobacteriales</taxon>
        <taxon>Weeksellaceae</taxon>
        <taxon>Chryseobacterium group</taxon>
        <taxon>Chryseobacterium</taxon>
    </lineage>
</organism>
<feature type="signal peptide" evidence="1">
    <location>
        <begin position="1"/>
        <end position="25"/>
    </location>
</feature>
<evidence type="ECO:0000259" key="2">
    <source>
        <dbReference type="Pfam" id="PF03781"/>
    </source>
</evidence>
<evidence type="ECO:0000313" key="3">
    <source>
        <dbReference type="EMBL" id="UOE39763.1"/>
    </source>
</evidence>
<reference evidence="3 4" key="1">
    <citation type="submission" date="2022-03" db="EMBL/GenBank/DDBJ databases">
        <title>Chryseobacterium sp. isolated from particulate matters in swine house.</title>
        <authorList>
            <person name="Won M."/>
            <person name="Kim S.-J."/>
            <person name="Kwon S.-W."/>
        </authorList>
    </citation>
    <scope>NUCLEOTIDE SEQUENCE [LARGE SCALE GENOMIC DNA]</scope>
    <source>
        <strain evidence="3 4">SC2-2</strain>
    </source>
</reference>
<feature type="chain" id="PRO_5046525223" evidence="1">
    <location>
        <begin position="26"/>
        <end position="495"/>
    </location>
</feature>
<accession>A0ABY4BPW7</accession>
<feature type="domain" description="Sulfatase-modifying factor enzyme-like" evidence="2">
    <location>
        <begin position="146"/>
        <end position="428"/>
    </location>
</feature>
<name>A0ABY4BPW7_9FLAO</name>
<dbReference type="RefSeq" id="WP_243547542.1">
    <property type="nucleotide sequence ID" value="NZ_CP094532.1"/>
</dbReference>
<keyword evidence="1" id="KW-0732">Signal</keyword>
<dbReference type="InterPro" id="IPR005532">
    <property type="entry name" value="SUMF_dom"/>
</dbReference>
<dbReference type="InterPro" id="IPR016187">
    <property type="entry name" value="CTDL_fold"/>
</dbReference>
<evidence type="ECO:0000313" key="4">
    <source>
        <dbReference type="Proteomes" id="UP000831460"/>
    </source>
</evidence>
<dbReference type="Proteomes" id="UP000831460">
    <property type="component" value="Chromosome"/>
</dbReference>
<dbReference type="Gene3D" id="3.90.1580.10">
    <property type="entry name" value="paralog of FGE (formylglycine-generating enzyme)"/>
    <property type="match status" value="1"/>
</dbReference>
<evidence type="ECO:0000256" key="1">
    <source>
        <dbReference type="SAM" id="SignalP"/>
    </source>
</evidence>
<dbReference type="EMBL" id="CP094532">
    <property type="protein sequence ID" value="UOE39763.1"/>
    <property type="molecule type" value="Genomic_DNA"/>
</dbReference>
<dbReference type="InterPro" id="IPR051043">
    <property type="entry name" value="Sulfatase_Mod_Factor_Kinase"/>
</dbReference>
<protein>
    <submittedName>
        <fullName evidence="3">Formylglycine-generating enzyme family protein</fullName>
    </submittedName>
</protein>